<evidence type="ECO:0000256" key="3">
    <source>
        <dbReference type="ARBA" id="ARBA00012438"/>
    </source>
</evidence>
<dbReference type="GO" id="GO:0007234">
    <property type="term" value="P:osmosensory signaling via phosphorelay pathway"/>
    <property type="evidence" value="ECO:0007669"/>
    <property type="project" value="TreeGrafter"/>
</dbReference>
<evidence type="ECO:0000256" key="14">
    <source>
        <dbReference type="SAM" id="Phobius"/>
    </source>
</evidence>
<feature type="domain" description="Histidine kinase" evidence="15">
    <location>
        <begin position="543"/>
        <end position="762"/>
    </location>
</feature>
<dbReference type="Pfam" id="PF02743">
    <property type="entry name" value="dCache_1"/>
    <property type="match status" value="1"/>
</dbReference>
<dbReference type="PRINTS" id="PR00344">
    <property type="entry name" value="BCTRLSENSOR"/>
</dbReference>
<dbReference type="SUPFAM" id="SSF55785">
    <property type="entry name" value="PYP-like sensor domain (PAS domain)"/>
    <property type="match status" value="1"/>
</dbReference>
<dbReference type="FunFam" id="3.30.565.10:FF:000006">
    <property type="entry name" value="Sensor histidine kinase WalK"/>
    <property type="match status" value="1"/>
</dbReference>
<dbReference type="Gene3D" id="3.30.450.20">
    <property type="entry name" value="PAS domain"/>
    <property type="match status" value="2"/>
</dbReference>
<keyword evidence="10" id="KW-0067">ATP-binding</keyword>
<evidence type="ECO:0000259" key="17">
    <source>
        <dbReference type="PROSITE" id="PS50885"/>
    </source>
</evidence>
<reference evidence="18 19" key="1">
    <citation type="submission" date="2018-12" db="EMBL/GenBank/DDBJ databases">
        <title>Bacillus ochoae sp. nov., Paenibacillus whitsoniae sp. nov., Paenibacillus spiritus sp. nov. Isolated from the Mars Exploration Rover during spacecraft assembly.</title>
        <authorList>
            <person name="Seuylemezian A."/>
            <person name="Vaishampayan P."/>
        </authorList>
    </citation>
    <scope>NUCLEOTIDE SEQUENCE [LARGE SCALE GENOMIC DNA]</scope>
    <source>
        <strain evidence="18 19">MER 54</strain>
    </source>
</reference>
<name>A0A430J5Z8_9BACL</name>
<keyword evidence="19" id="KW-1185">Reference proteome</keyword>
<keyword evidence="4" id="KW-1003">Cell membrane</keyword>
<dbReference type="GO" id="GO:0000156">
    <property type="term" value="F:phosphorelay response regulator activity"/>
    <property type="evidence" value="ECO:0007669"/>
    <property type="project" value="TreeGrafter"/>
</dbReference>
<dbReference type="CDD" id="cd12914">
    <property type="entry name" value="PDC1_DGC_like"/>
    <property type="match status" value="1"/>
</dbReference>
<dbReference type="InterPro" id="IPR036097">
    <property type="entry name" value="HisK_dim/P_sf"/>
</dbReference>
<dbReference type="GO" id="GO:0005524">
    <property type="term" value="F:ATP binding"/>
    <property type="evidence" value="ECO:0007669"/>
    <property type="project" value="UniProtKB-KW"/>
</dbReference>
<dbReference type="Pfam" id="PF02518">
    <property type="entry name" value="HATPase_c"/>
    <property type="match status" value="1"/>
</dbReference>
<accession>A0A430J5Z8</accession>
<sequence length="769" mass="85312">MAGFFFFSRMIQYKDRPCQLCRRTGDIRLKHYAMRSHLTVTFAVIALIPILILGLFQVFQITRITQETNQNQRQTTYRLADAVEAYMSYHRNAVETLAATISASDAAFRTKESLMLKLQSLQANLAGFAGIYVVSQQGSIVASHQPTMALIGTDVQDRDYTKRIRAGHTTIVSSLFQGPESGNVPALAIAVPVYKGDKEEDGFVLAVLELAPIKALVTKYKYGTDAYPVVLDHAGKPIYHPAAELTASMANLSEEPVVTDARMNLQGEGTYTLATAEQKEFITYKLIPNLNMIVWVSRSKASVNAAFNESLRLTLGLLLLTLIVTLLLGSLIAKRLNGTIHALVGYTQRLAGGAYALPDSVTVPHDAPLELHQLAEHFGVMAEEIRAKQTDLLRLNTELEQRVEDRTQRLAEEHTTLNAVLESMSDAIVLIDMAHRVRYANPRMAESFGLEMAALAGMREEDLFAHIARWLPAGEEEQLAKLADAPSVQLDLTVAAEGGKPRFLRVFAFEVAREGRVFGRGYVWQDRTKEHEVDALKNDLISLASHEFKTPMTSIRGNVETLLRRDAQWEDDFKQELLEGIHEDIGRIQDLIDEWLDISKIESGVMGIQREPLQLAAVVDSARGRFPAPGGGRDMVFQVELPASLPLINADKRRMEQVLLNLFANAVRYNEREPLIRLTAEADERFVYLHVADNGIGIALEHVDKLFDRFYRVDVSSSRQTGGTGLGLAICKGIMEAHGGSISVVSRPGAGSTFTLAIPRFIEGEKEED</sequence>
<dbReference type="SUPFAM" id="SSF47384">
    <property type="entry name" value="Homodimeric domain of signal transducing histidine kinase"/>
    <property type="match status" value="1"/>
</dbReference>
<dbReference type="PROSITE" id="PS50112">
    <property type="entry name" value="PAS"/>
    <property type="match status" value="1"/>
</dbReference>
<dbReference type="Proteomes" id="UP000276128">
    <property type="component" value="Unassembled WGS sequence"/>
</dbReference>
<dbReference type="InterPro" id="IPR033479">
    <property type="entry name" value="dCache_1"/>
</dbReference>
<evidence type="ECO:0000256" key="6">
    <source>
        <dbReference type="ARBA" id="ARBA00022679"/>
    </source>
</evidence>
<dbReference type="EC" id="2.7.13.3" evidence="3"/>
<dbReference type="GO" id="GO:0005886">
    <property type="term" value="C:plasma membrane"/>
    <property type="evidence" value="ECO:0007669"/>
    <property type="project" value="UniProtKB-SubCell"/>
</dbReference>
<dbReference type="CDD" id="cd16922">
    <property type="entry name" value="HATPase_EvgS-ArcB-TorS-like"/>
    <property type="match status" value="1"/>
</dbReference>
<feature type="domain" description="PAS" evidence="16">
    <location>
        <begin position="413"/>
        <end position="457"/>
    </location>
</feature>
<evidence type="ECO:0000259" key="16">
    <source>
        <dbReference type="PROSITE" id="PS50112"/>
    </source>
</evidence>
<evidence type="ECO:0000256" key="7">
    <source>
        <dbReference type="ARBA" id="ARBA00022692"/>
    </source>
</evidence>
<keyword evidence="8" id="KW-0547">Nucleotide-binding</keyword>
<dbReference type="InterPro" id="IPR003594">
    <property type="entry name" value="HATPase_dom"/>
</dbReference>
<evidence type="ECO:0000256" key="2">
    <source>
        <dbReference type="ARBA" id="ARBA00004651"/>
    </source>
</evidence>
<evidence type="ECO:0000256" key="4">
    <source>
        <dbReference type="ARBA" id="ARBA00022475"/>
    </source>
</evidence>
<dbReference type="PANTHER" id="PTHR42878:SF7">
    <property type="entry name" value="SENSOR HISTIDINE KINASE GLRK"/>
    <property type="match status" value="1"/>
</dbReference>
<dbReference type="SMART" id="SM00387">
    <property type="entry name" value="HATPase_c"/>
    <property type="match status" value="1"/>
</dbReference>
<dbReference type="Gene3D" id="6.10.340.10">
    <property type="match status" value="1"/>
</dbReference>
<dbReference type="Gene3D" id="1.10.287.130">
    <property type="match status" value="1"/>
</dbReference>
<dbReference type="Gene3D" id="3.30.565.10">
    <property type="entry name" value="Histidine kinase-like ATPase, C-terminal domain"/>
    <property type="match status" value="1"/>
</dbReference>
<keyword evidence="11 14" id="KW-1133">Transmembrane helix</keyword>
<keyword evidence="13 14" id="KW-0472">Membrane</keyword>
<dbReference type="InterPro" id="IPR003661">
    <property type="entry name" value="HisK_dim/P_dom"/>
</dbReference>
<evidence type="ECO:0000256" key="9">
    <source>
        <dbReference type="ARBA" id="ARBA00022777"/>
    </source>
</evidence>
<dbReference type="InterPro" id="IPR013656">
    <property type="entry name" value="PAS_4"/>
</dbReference>
<comment type="subcellular location">
    <subcellularLocation>
        <location evidence="2">Cell membrane</location>
        <topology evidence="2">Multi-pass membrane protein</topology>
    </subcellularLocation>
</comment>
<evidence type="ECO:0000256" key="5">
    <source>
        <dbReference type="ARBA" id="ARBA00022553"/>
    </source>
</evidence>
<dbReference type="InterPro" id="IPR000014">
    <property type="entry name" value="PAS"/>
</dbReference>
<dbReference type="GO" id="GO:0030295">
    <property type="term" value="F:protein kinase activator activity"/>
    <property type="evidence" value="ECO:0007669"/>
    <property type="project" value="TreeGrafter"/>
</dbReference>
<feature type="transmembrane region" description="Helical" evidence="14">
    <location>
        <begin position="313"/>
        <end position="333"/>
    </location>
</feature>
<dbReference type="InterPro" id="IPR035965">
    <property type="entry name" value="PAS-like_dom_sf"/>
</dbReference>
<comment type="catalytic activity">
    <reaction evidence="1">
        <text>ATP + protein L-histidine = ADP + protein N-phospho-L-histidine.</text>
        <dbReference type="EC" id="2.7.13.3"/>
    </reaction>
</comment>
<organism evidence="18 19">
    <name type="scientific">Paenibacillus whitsoniae</name>
    <dbReference type="NCBI Taxonomy" id="2496558"/>
    <lineage>
        <taxon>Bacteria</taxon>
        <taxon>Bacillati</taxon>
        <taxon>Bacillota</taxon>
        <taxon>Bacilli</taxon>
        <taxon>Bacillales</taxon>
        <taxon>Paenibacillaceae</taxon>
        <taxon>Paenibacillus</taxon>
    </lineage>
</organism>
<evidence type="ECO:0000256" key="8">
    <source>
        <dbReference type="ARBA" id="ARBA00022741"/>
    </source>
</evidence>
<evidence type="ECO:0000256" key="10">
    <source>
        <dbReference type="ARBA" id="ARBA00022840"/>
    </source>
</evidence>
<dbReference type="CDD" id="cd00082">
    <property type="entry name" value="HisKA"/>
    <property type="match status" value="1"/>
</dbReference>
<dbReference type="SMART" id="SM00388">
    <property type="entry name" value="HisKA"/>
    <property type="match status" value="1"/>
</dbReference>
<dbReference type="SMART" id="SM00304">
    <property type="entry name" value="HAMP"/>
    <property type="match status" value="1"/>
</dbReference>
<dbReference type="Pfam" id="PF08448">
    <property type="entry name" value="PAS_4"/>
    <property type="match status" value="1"/>
</dbReference>
<dbReference type="Pfam" id="PF00512">
    <property type="entry name" value="HisKA"/>
    <property type="match status" value="1"/>
</dbReference>
<keyword evidence="9 18" id="KW-0418">Kinase</keyword>
<dbReference type="PANTHER" id="PTHR42878">
    <property type="entry name" value="TWO-COMPONENT HISTIDINE KINASE"/>
    <property type="match status" value="1"/>
</dbReference>
<dbReference type="GO" id="GO:0000155">
    <property type="term" value="F:phosphorelay sensor kinase activity"/>
    <property type="evidence" value="ECO:0007669"/>
    <property type="project" value="InterPro"/>
</dbReference>
<dbReference type="NCBIfam" id="TIGR00229">
    <property type="entry name" value="sensory_box"/>
    <property type="match status" value="1"/>
</dbReference>
<dbReference type="CDD" id="cd06225">
    <property type="entry name" value="HAMP"/>
    <property type="match status" value="1"/>
</dbReference>
<evidence type="ECO:0000259" key="15">
    <source>
        <dbReference type="PROSITE" id="PS50109"/>
    </source>
</evidence>
<evidence type="ECO:0000313" key="18">
    <source>
        <dbReference type="EMBL" id="RTE03635.1"/>
    </source>
</evidence>
<dbReference type="AlphaFoldDB" id="A0A430J5Z8"/>
<proteinExistence type="predicted"/>
<evidence type="ECO:0000313" key="19">
    <source>
        <dbReference type="Proteomes" id="UP000276128"/>
    </source>
</evidence>
<dbReference type="PROSITE" id="PS50885">
    <property type="entry name" value="HAMP"/>
    <property type="match status" value="1"/>
</dbReference>
<keyword evidence="6" id="KW-0808">Transferase</keyword>
<evidence type="ECO:0000256" key="12">
    <source>
        <dbReference type="ARBA" id="ARBA00023012"/>
    </source>
</evidence>
<dbReference type="InterPro" id="IPR036890">
    <property type="entry name" value="HATPase_C_sf"/>
</dbReference>
<gene>
    <name evidence="18" type="ORF">EJQ19_27810</name>
</gene>
<keyword evidence="7 14" id="KW-0812">Transmembrane</keyword>
<dbReference type="EMBL" id="RXHU01000100">
    <property type="protein sequence ID" value="RTE03635.1"/>
    <property type="molecule type" value="Genomic_DNA"/>
</dbReference>
<keyword evidence="5" id="KW-0597">Phosphoprotein</keyword>
<dbReference type="PROSITE" id="PS50109">
    <property type="entry name" value="HIS_KIN"/>
    <property type="match status" value="1"/>
</dbReference>
<dbReference type="InterPro" id="IPR050351">
    <property type="entry name" value="BphY/WalK/GraS-like"/>
</dbReference>
<feature type="transmembrane region" description="Helical" evidence="14">
    <location>
        <begin position="38"/>
        <end position="59"/>
    </location>
</feature>
<evidence type="ECO:0000256" key="13">
    <source>
        <dbReference type="ARBA" id="ARBA00023136"/>
    </source>
</evidence>
<dbReference type="InterPro" id="IPR004358">
    <property type="entry name" value="Sig_transdc_His_kin-like_C"/>
</dbReference>
<dbReference type="InterPro" id="IPR005467">
    <property type="entry name" value="His_kinase_dom"/>
</dbReference>
<dbReference type="SMART" id="SM00091">
    <property type="entry name" value="PAS"/>
    <property type="match status" value="1"/>
</dbReference>
<evidence type="ECO:0000256" key="11">
    <source>
        <dbReference type="ARBA" id="ARBA00022989"/>
    </source>
</evidence>
<keyword evidence="12" id="KW-0902">Two-component regulatory system</keyword>
<dbReference type="InterPro" id="IPR003660">
    <property type="entry name" value="HAMP_dom"/>
</dbReference>
<feature type="domain" description="HAMP" evidence="17">
    <location>
        <begin position="334"/>
        <end position="390"/>
    </location>
</feature>
<evidence type="ECO:0000256" key="1">
    <source>
        <dbReference type="ARBA" id="ARBA00000085"/>
    </source>
</evidence>
<dbReference type="SUPFAM" id="SSF55874">
    <property type="entry name" value="ATPase domain of HSP90 chaperone/DNA topoisomerase II/histidine kinase"/>
    <property type="match status" value="1"/>
</dbReference>
<comment type="caution">
    <text evidence="18">The sequence shown here is derived from an EMBL/GenBank/DDBJ whole genome shotgun (WGS) entry which is preliminary data.</text>
</comment>
<protein>
    <recommendedName>
        <fullName evidence="3">histidine kinase</fullName>
        <ecNumber evidence="3">2.7.13.3</ecNumber>
    </recommendedName>
</protein>
<dbReference type="OrthoDB" id="9806130at2"/>